<dbReference type="Proteomes" id="UP000447833">
    <property type="component" value="Unassembled WGS sequence"/>
</dbReference>
<dbReference type="Pfam" id="PF08970">
    <property type="entry name" value="Sda"/>
    <property type="match status" value="1"/>
</dbReference>
<dbReference type="InterPro" id="IPR036916">
    <property type="entry name" value="Sda_sf"/>
</dbReference>
<name>A0A845F395_9BACL</name>
<proteinExistence type="predicted"/>
<gene>
    <name evidence="1" type="ORF">GLW07_17445</name>
</gene>
<evidence type="ECO:0000313" key="2">
    <source>
        <dbReference type="Proteomes" id="UP000447833"/>
    </source>
</evidence>
<dbReference type="AlphaFoldDB" id="A0A845F395"/>
<dbReference type="Gene3D" id="1.10.287.1100">
    <property type="entry name" value="Sporulation inhibitor A"/>
    <property type="match status" value="1"/>
</dbReference>
<comment type="caution">
    <text evidence="1">The sequence shown here is derived from an EMBL/GenBank/DDBJ whole genome shotgun (WGS) entry which is preliminary data.</text>
</comment>
<dbReference type="SUPFAM" id="SSF100985">
    <property type="entry name" value="Sporulation inhibitor Sda"/>
    <property type="match status" value="1"/>
</dbReference>
<accession>A0A845F395</accession>
<dbReference type="InterPro" id="IPR015064">
    <property type="entry name" value="Sda"/>
</dbReference>
<sequence>MMFLTNQELFIAYCDAYKLQLDQAFIEMLTSEIYRRGLTPPDPHIDCYEKARMIR</sequence>
<reference evidence="1 2" key="1">
    <citation type="submission" date="2019-11" db="EMBL/GenBank/DDBJ databases">
        <title>Genome sequences of 17 halophilic strains isolated from different environments.</title>
        <authorList>
            <person name="Furrow R.E."/>
        </authorList>
    </citation>
    <scope>NUCLEOTIDE SEQUENCE [LARGE SCALE GENOMIC DNA]</scope>
    <source>
        <strain evidence="1 2">22506_14_FS</strain>
    </source>
</reference>
<organism evidence="1 2">
    <name type="scientific">Guptibacillus hwajinpoensis</name>
    <dbReference type="NCBI Taxonomy" id="208199"/>
    <lineage>
        <taxon>Bacteria</taxon>
        <taxon>Bacillati</taxon>
        <taxon>Bacillota</taxon>
        <taxon>Bacilli</taxon>
        <taxon>Bacillales</taxon>
        <taxon>Guptibacillaceae</taxon>
        <taxon>Guptibacillus</taxon>
    </lineage>
</organism>
<dbReference type="RefSeq" id="WP_160920510.1">
    <property type="nucleotide sequence ID" value="NZ_WMEY01000005.1"/>
</dbReference>
<dbReference type="EMBL" id="WMEY01000005">
    <property type="protein sequence ID" value="MYL65145.1"/>
    <property type="molecule type" value="Genomic_DNA"/>
</dbReference>
<protein>
    <submittedName>
        <fullName evidence="1">Sporulation histidine kinase inhibitor Sda</fullName>
    </submittedName>
</protein>
<evidence type="ECO:0000313" key="1">
    <source>
        <dbReference type="EMBL" id="MYL65145.1"/>
    </source>
</evidence>